<reference evidence="1" key="1">
    <citation type="journal article" date="2021" name="Proc. Natl. Acad. Sci. U.S.A.">
        <title>A Catalog of Tens of Thousands of Viruses from Human Metagenomes Reveals Hidden Associations with Chronic Diseases.</title>
        <authorList>
            <person name="Tisza M.J."/>
            <person name="Buck C.B."/>
        </authorList>
    </citation>
    <scope>NUCLEOTIDE SEQUENCE</scope>
    <source>
        <strain evidence="1">Ctngn1</strain>
    </source>
</reference>
<name>A0A8S5LCV1_9CAUD</name>
<accession>A0A8S5LCV1</accession>
<organism evidence="1">
    <name type="scientific">Myoviridae sp. ctngn1</name>
    <dbReference type="NCBI Taxonomy" id="2823551"/>
    <lineage>
        <taxon>Viruses</taxon>
        <taxon>Duplodnaviria</taxon>
        <taxon>Heunggongvirae</taxon>
        <taxon>Uroviricota</taxon>
        <taxon>Caudoviricetes</taxon>
    </lineage>
</organism>
<proteinExistence type="predicted"/>
<protein>
    <submittedName>
        <fullName evidence="1">Uncharacterized protein</fullName>
    </submittedName>
</protein>
<sequence length="184" mass="20484">MNLKKIAGICKSAGSFHVTNIVNDAGEVTDQWVILGPAAYRVDNMGLTANMLARFAGIKDTQLDSYFLNDETREEADWMRDYPKQRKDMETVRATLGLIIGGREIRLYRVFGCDDILPIDTDYLAPLESKDYFVREMEGKPVLAVKEGMYIAAVIAPYDAFGEKDGVPLPGLKAALVEATGIWR</sequence>
<evidence type="ECO:0000313" key="1">
    <source>
        <dbReference type="EMBL" id="DAD67758.1"/>
    </source>
</evidence>
<dbReference type="EMBL" id="BK014685">
    <property type="protein sequence ID" value="DAD67758.1"/>
    <property type="molecule type" value="Genomic_DNA"/>
</dbReference>